<accession>A0ABP8G547</accession>
<comment type="caution">
    <text evidence="2">The sequence shown here is derived from an EMBL/GenBank/DDBJ whole genome shotgun (WGS) entry which is preliminary data.</text>
</comment>
<organism evidence="2 3">
    <name type="scientific">Mucilaginibacter gynuensis</name>
    <dbReference type="NCBI Taxonomy" id="1302236"/>
    <lineage>
        <taxon>Bacteria</taxon>
        <taxon>Pseudomonadati</taxon>
        <taxon>Bacteroidota</taxon>
        <taxon>Sphingobacteriia</taxon>
        <taxon>Sphingobacteriales</taxon>
        <taxon>Sphingobacteriaceae</taxon>
        <taxon>Mucilaginibacter</taxon>
    </lineage>
</organism>
<dbReference type="RefSeq" id="WP_345210418.1">
    <property type="nucleotide sequence ID" value="NZ_BAABFT010000003.1"/>
</dbReference>
<dbReference type="EMBL" id="BAABFT010000003">
    <property type="protein sequence ID" value="GAA4317539.1"/>
    <property type="molecule type" value="Genomic_DNA"/>
</dbReference>
<feature type="transmembrane region" description="Helical" evidence="1">
    <location>
        <begin position="14"/>
        <end position="33"/>
    </location>
</feature>
<evidence type="ECO:0000313" key="3">
    <source>
        <dbReference type="Proteomes" id="UP001500582"/>
    </source>
</evidence>
<keyword evidence="3" id="KW-1185">Reference proteome</keyword>
<name>A0ABP8G547_9SPHI</name>
<gene>
    <name evidence="2" type="ORF">GCM10023149_15150</name>
</gene>
<reference evidence="3" key="1">
    <citation type="journal article" date="2019" name="Int. J. Syst. Evol. Microbiol.">
        <title>The Global Catalogue of Microorganisms (GCM) 10K type strain sequencing project: providing services to taxonomists for standard genome sequencing and annotation.</title>
        <authorList>
            <consortium name="The Broad Institute Genomics Platform"/>
            <consortium name="The Broad Institute Genome Sequencing Center for Infectious Disease"/>
            <person name="Wu L."/>
            <person name="Ma J."/>
        </authorList>
    </citation>
    <scope>NUCLEOTIDE SEQUENCE [LARGE SCALE GENOMIC DNA]</scope>
    <source>
        <strain evidence="3">JCM 17705</strain>
    </source>
</reference>
<keyword evidence="1" id="KW-1133">Transmembrane helix</keyword>
<sequence length="152" mass="17359">MFGKNKEFIKVPAWYYPTGIVLTILIFIGAILISNRRSSDYKPIIGDEIINPITLTGNEDFGGGLRGAVFYKPKRFIYEGVLISIACQDKKDLDKFEINPGTLTFIDHNNLKYKLSDLRYPFQIFKGKDSIIHIQKGSCKLNFKLTEFEGNK</sequence>
<protein>
    <submittedName>
        <fullName evidence="2">Uncharacterized protein</fullName>
    </submittedName>
</protein>
<dbReference type="Proteomes" id="UP001500582">
    <property type="component" value="Unassembled WGS sequence"/>
</dbReference>
<keyword evidence="1" id="KW-0472">Membrane</keyword>
<keyword evidence="1" id="KW-0812">Transmembrane</keyword>
<proteinExistence type="predicted"/>
<evidence type="ECO:0000256" key="1">
    <source>
        <dbReference type="SAM" id="Phobius"/>
    </source>
</evidence>
<evidence type="ECO:0000313" key="2">
    <source>
        <dbReference type="EMBL" id="GAA4317539.1"/>
    </source>
</evidence>